<dbReference type="AlphaFoldDB" id="A0AAX4NGG0"/>
<gene>
    <name evidence="4" type="ORF">OXIME_000840</name>
</gene>
<dbReference type="InterPro" id="IPR000644">
    <property type="entry name" value="CBS_dom"/>
</dbReference>
<dbReference type="RefSeq" id="WP_393972220.1">
    <property type="nucleotide sequence ID" value="NZ_CP133772.1"/>
</dbReference>
<organism evidence="4 5">
    <name type="scientific">Oxyplasma meridianum</name>
    <dbReference type="NCBI Taxonomy" id="3073602"/>
    <lineage>
        <taxon>Archaea</taxon>
        <taxon>Methanobacteriati</taxon>
        <taxon>Thermoplasmatota</taxon>
        <taxon>Thermoplasmata</taxon>
        <taxon>Thermoplasmatales</taxon>
        <taxon>Thermoplasmataceae</taxon>
        <taxon>Oxyplasma</taxon>
    </lineage>
</organism>
<proteinExistence type="predicted"/>
<keyword evidence="1 2" id="KW-0129">CBS domain</keyword>
<dbReference type="PANTHER" id="PTHR43080:SF2">
    <property type="entry name" value="CBS DOMAIN-CONTAINING PROTEIN"/>
    <property type="match status" value="1"/>
</dbReference>
<dbReference type="InterPro" id="IPR051257">
    <property type="entry name" value="Diverse_CBS-Domain"/>
</dbReference>
<dbReference type="Pfam" id="PF00571">
    <property type="entry name" value="CBS"/>
    <property type="match status" value="2"/>
</dbReference>
<dbReference type="GeneID" id="95967573"/>
<reference evidence="4 5" key="1">
    <citation type="submission" date="2023-09" db="EMBL/GenBank/DDBJ databases">
        <authorList>
            <person name="Golyshina O.V."/>
            <person name="Lunev E.A."/>
            <person name="Bargiela R."/>
            <person name="Gaines M.C."/>
            <person name="Daum B."/>
            <person name="Bale N.J."/>
            <person name="Koenen M."/>
            <person name="Sinninghe Damst J.S."/>
            <person name="Yakimov M."/>
            <person name="Golyshin P.N."/>
        </authorList>
    </citation>
    <scope>NUCLEOTIDE SEQUENCE [LARGE SCALE GENOMIC DNA]</scope>
    <source>
        <strain evidence="4 5">M1</strain>
    </source>
</reference>
<feature type="domain" description="CBS" evidence="3">
    <location>
        <begin position="75"/>
        <end position="134"/>
    </location>
</feature>
<dbReference type="KEGG" id="omr:OXIME_000840"/>
<dbReference type="PANTHER" id="PTHR43080">
    <property type="entry name" value="CBS DOMAIN-CONTAINING PROTEIN CBSX3, MITOCHONDRIAL"/>
    <property type="match status" value="1"/>
</dbReference>
<dbReference type="SUPFAM" id="SSF54631">
    <property type="entry name" value="CBS-domain pair"/>
    <property type="match status" value="1"/>
</dbReference>
<dbReference type="Gene3D" id="3.10.580.10">
    <property type="entry name" value="CBS-domain"/>
    <property type="match status" value="1"/>
</dbReference>
<name>A0AAX4NGG0_9ARCH</name>
<evidence type="ECO:0000259" key="3">
    <source>
        <dbReference type="PROSITE" id="PS51371"/>
    </source>
</evidence>
<feature type="domain" description="CBS" evidence="3">
    <location>
        <begin position="9"/>
        <end position="67"/>
    </location>
</feature>
<protein>
    <submittedName>
        <fullName evidence="4">CBS domain-containing protein</fullName>
    </submittedName>
</protein>
<evidence type="ECO:0000256" key="2">
    <source>
        <dbReference type="PROSITE-ProRule" id="PRU00703"/>
    </source>
</evidence>
<dbReference type="EMBL" id="CP133772">
    <property type="protein sequence ID" value="WYY00275.1"/>
    <property type="molecule type" value="Genomic_DNA"/>
</dbReference>
<sequence length="141" mass="15934">MVLYAKDIMKKYTNMLSEETTALEASKIMSNDHVGFVVVKDREGKPIGMVTEWDYVNKVVSKDVDPSKITMRDLMASPIISVDPKTPTDKITVMMSKNGIRRIPVIENGKLIGVITSRDIIRIFKDYMDNLSDVIARFGTF</sequence>
<dbReference type="PROSITE" id="PS51371">
    <property type="entry name" value="CBS"/>
    <property type="match status" value="2"/>
</dbReference>
<dbReference type="Proteomes" id="UP001451606">
    <property type="component" value="Chromosome"/>
</dbReference>
<dbReference type="InterPro" id="IPR046342">
    <property type="entry name" value="CBS_dom_sf"/>
</dbReference>
<accession>A0AAX4NGG0</accession>
<evidence type="ECO:0000313" key="4">
    <source>
        <dbReference type="EMBL" id="WYY00275.1"/>
    </source>
</evidence>
<evidence type="ECO:0000313" key="5">
    <source>
        <dbReference type="Proteomes" id="UP001451606"/>
    </source>
</evidence>
<evidence type="ECO:0000256" key="1">
    <source>
        <dbReference type="ARBA" id="ARBA00023122"/>
    </source>
</evidence>
<keyword evidence="5" id="KW-1185">Reference proteome</keyword>
<dbReference type="SMART" id="SM00116">
    <property type="entry name" value="CBS"/>
    <property type="match status" value="2"/>
</dbReference>